<evidence type="ECO:0000313" key="2">
    <source>
        <dbReference type="EMBL" id="ANJ67161.1"/>
    </source>
</evidence>
<dbReference type="AlphaFoldDB" id="A0A191ZH00"/>
<dbReference type="EMBL" id="CP016027">
    <property type="protein sequence ID" value="ANJ67161.1"/>
    <property type="molecule type" value="Genomic_DNA"/>
</dbReference>
<feature type="transmembrane region" description="Helical" evidence="1">
    <location>
        <begin position="75"/>
        <end position="97"/>
    </location>
</feature>
<feature type="transmembrane region" description="Helical" evidence="1">
    <location>
        <begin position="43"/>
        <end position="63"/>
    </location>
</feature>
<protein>
    <recommendedName>
        <fullName evidence="4">DUF2818 domain-containing protein</fullName>
    </recommendedName>
</protein>
<evidence type="ECO:0000313" key="3">
    <source>
        <dbReference type="Proteomes" id="UP000078596"/>
    </source>
</evidence>
<proteinExistence type="predicted"/>
<reference evidence="2 3" key="1">
    <citation type="submission" date="2016-06" db="EMBL/GenBank/DDBJ databases">
        <title>Insight into the functional genes involving in sulfur oxidation in Pearl River water.</title>
        <authorList>
            <person name="Luo J."/>
            <person name="Tan X."/>
            <person name="Lin W."/>
        </authorList>
    </citation>
    <scope>NUCLEOTIDE SEQUENCE [LARGE SCALE GENOMIC DNA]</scope>
    <source>
        <strain evidence="2 3">LS2</strain>
    </source>
</reference>
<dbReference type="KEGG" id="haz:A9404_06980"/>
<name>A0A191ZH00_9GAMM</name>
<accession>A0A191ZH00</accession>
<dbReference type="OrthoDB" id="5785537at2"/>
<keyword evidence="1" id="KW-1133">Transmembrane helix</keyword>
<dbReference type="STRING" id="1860122.A9404_06980"/>
<sequence length="107" mass="12470">MVSNTLVQGYILVMLVLANLPFLNQRMFLVIPVAGAGQRKSFWIQLVEWFVLYAVAIGIGLYLEDSIGGIQHKPWEFWVVTLFMFATLATPGFIWQYQLRRQLWPHR</sequence>
<evidence type="ECO:0008006" key="4">
    <source>
        <dbReference type="Google" id="ProtNLM"/>
    </source>
</evidence>
<gene>
    <name evidence="2" type="ORF">A9404_06980</name>
</gene>
<dbReference type="InterPro" id="IPR016768">
    <property type="entry name" value="UCP019883"/>
</dbReference>
<keyword evidence="1" id="KW-0812">Transmembrane</keyword>
<dbReference type="Pfam" id="PF10993">
    <property type="entry name" value="DUF2818"/>
    <property type="match status" value="1"/>
</dbReference>
<keyword evidence="3" id="KW-1185">Reference proteome</keyword>
<feature type="transmembrane region" description="Helical" evidence="1">
    <location>
        <begin position="6"/>
        <end position="23"/>
    </location>
</feature>
<evidence type="ECO:0000256" key="1">
    <source>
        <dbReference type="SAM" id="Phobius"/>
    </source>
</evidence>
<keyword evidence="1" id="KW-0472">Membrane</keyword>
<dbReference type="RefSeq" id="WP_066099551.1">
    <property type="nucleotide sequence ID" value="NZ_CP016027.1"/>
</dbReference>
<dbReference type="Proteomes" id="UP000078596">
    <property type="component" value="Chromosome"/>
</dbReference>
<organism evidence="2 3">
    <name type="scientific">Halothiobacillus diazotrophicus</name>
    <dbReference type="NCBI Taxonomy" id="1860122"/>
    <lineage>
        <taxon>Bacteria</taxon>
        <taxon>Pseudomonadati</taxon>
        <taxon>Pseudomonadota</taxon>
        <taxon>Gammaproteobacteria</taxon>
        <taxon>Chromatiales</taxon>
        <taxon>Halothiobacillaceae</taxon>
        <taxon>Halothiobacillus</taxon>
    </lineage>
</organism>